<evidence type="ECO:0000256" key="1">
    <source>
        <dbReference type="ARBA" id="ARBA00002000"/>
    </source>
</evidence>
<dbReference type="PROSITE" id="PS51475">
    <property type="entry name" value="PROTEASOME_ALPHA_2"/>
    <property type="match status" value="1"/>
</dbReference>
<dbReference type="SUPFAM" id="SSF56235">
    <property type="entry name" value="N-terminal nucleophile aminohydrolases (Ntn hydrolases)"/>
    <property type="match status" value="1"/>
</dbReference>
<gene>
    <name evidence="8" type="ORF">MGL_1871</name>
</gene>
<dbReference type="InterPro" id="IPR050115">
    <property type="entry name" value="Proteasome_alpha"/>
</dbReference>
<organism evidence="8 9">
    <name type="scientific">Malassezia globosa (strain ATCC MYA-4612 / CBS 7966)</name>
    <name type="common">Dandruff-associated fungus</name>
    <dbReference type="NCBI Taxonomy" id="425265"/>
    <lineage>
        <taxon>Eukaryota</taxon>
        <taxon>Fungi</taxon>
        <taxon>Dikarya</taxon>
        <taxon>Basidiomycota</taxon>
        <taxon>Ustilaginomycotina</taxon>
        <taxon>Malasseziomycetes</taxon>
        <taxon>Malasseziales</taxon>
        <taxon>Malasseziaceae</taxon>
        <taxon>Malassezia</taxon>
    </lineage>
</organism>
<comment type="caution">
    <text evidence="8">The sequence shown here is derived from an EMBL/GenBank/DDBJ whole genome shotgun (WGS) entry which is preliminary data.</text>
</comment>
<dbReference type="Pfam" id="PF10584">
    <property type="entry name" value="Proteasome_A_N"/>
    <property type="match status" value="1"/>
</dbReference>
<dbReference type="GO" id="GO:0006511">
    <property type="term" value="P:ubiquitin-dependent protein catabolic process"/>
    <property type="evidence" value="ECO:0007669"/>
    <property type="project" value="InterPro"/>
</dbReference>
<evidence type="ECO:0000313" key="8">
    <source>
        <dbReference type="EMBL" id="EDP43658.1"/>
    </source>
</evidence>
<protein>
    <recommendedName>
        <fullName evidence="6">Proteasome subunit alpha type</fullName>
    </recommendedName>
</protein>
<evidence type="ECO:0000256" key="2">
    <source>
        <dbReference type="ARBA" id="ARBA00022490"/>
    </source>
</evidence>
<dbReference type="GO" id="GO:0005634">
    <property type="term" value="C:nucleus"/>
    <property type="evidence" value="ECO:0007669"/>
    <property type="project" value="UniProtKB-SubCell"/>
</dbReference>
<comment type="similarity">
    <text evidence="5 6">Belongs to the peptidase T1A family.</text>
</comment>
<sequence>MASQGTGYDLSASTYSPDGRIFQIEYATKAVENAGTAIGVRTKDGVVLGVENLIHSKLLVPGSNKRIFGVDKHIALTSAGLTADGKHLAGRAREEAANFFDNYKQKTPVKSLAERIALYMQAFTLYSSVRPFGAAAILGGVDEMHGPQLFLVEPSGMFWGYHGCAVGKGKQFAKTEIEKLELDQMSMEEAVIEVARMYVSFRPLPSFTRPSLSPLYFRMDTDSALQHLQST</sequence>
<dbReference type="VEuPathDB" id="FungiDB:MGL_1871"/>
<keyword evidence="4 6" id="KW-0539">Nucleus</keyword>
<dbReference type="GeneID" id="5855179"/>
<dbReference type="PANTHER" id="PTHR11599">
    <property type="entry name" value="PROTEASOME SUBUNIT ALPHA/BETA"/>
    <property type="match status" value="1"/>
</dbReference>
<evidence type="ECO:0000256" key="4">
    <source>
        <dbReference type="ARBA" id="ARBA00023242"/>
    </source>
</evidence>
<dbReference type="InterPro" id="IPR001353">
    <property type="entry name" value="Proteasome_sua/b"/>
</dbReference>
<dbReference type="InParanoid" id="A8Q214"/>
<dbReference type="AlphaFoldDB" id="A8Q214"/>
<dbReference type="FunFam" id="3.60.20.10:FF:000007">
    <property type="entry name" value="Proteasome subunit alpha type"/>
    <property type="match status" value="1"/>
</dbReference>
<dbReference type="FunCoup" id="A8Q214">
    <property type="interactions" value="618"/>
</dbReference>
<dbReference type="SMART" id="SM00948">
    <property type="entry name" value="Proteasome_A_N"/>
    <property type="match status" value="1"/>
</dbReference>
<dbReference type="InterPro" id="IPR000426">
    <property type="entry name" value="Proteasome_asu_N"/>
</dbReference>
<dbReference type="EMBL" id="AAYY01000006">
    <property type="protein sequence ID" value="EDP43658.1"/>
    <property type="molecule type" value="Genomic_DNA"/>
</dbReference>
<dbReference type="InterPro" id="IPR023332">
    <property type="entry name" value="Proteasome_alpha-type"/>
</dbReference>
<dbReference type="RefSeq" id="XP_001730872.1">
    <property type="nucleotide sequence ID" value="XM_001730820.1"/>
</dbReference>
<accession>A8Q214</accession>
<dbReference type="Proteomes" id="UP000008837">
    <property type="component" value="Unassembled WGS sequence"/>
</dbReference>
<evidence type="ECO:0000259" key="7">
    <source>
        <dbReference type="PROSITE" id="PS00388"/>
    </source>
</evidence>
<evidence type="ECO:0000256" key="3">
    <source>
        <dbReference type="ARBA" id="ARBA00022942"/>
    </source>
</evidence>
<dbReference type="GO" id="GO:0005737">
    <property type="term" value="C:cytoplasm"/>
    <property type="evidence" value="ECO:0007669"/>
    <property type="project" value="UniProtKB-SubCell"/>
</dbReference>
<comment type="subcellular location">
    <subcellularLocation>
        <location evidence="6">Cytoplasm</location>
    </subcellularLocation>
    <subcellularLocation>
        <location evidence="6">Nucleus</location>
    </subcellularLocation>
</comment>
<comment type="function">
    <text evidence="1">The proteasome is a multicatalytic proteinase complex which is characterized by its ability to cleave peptides with Arg, Phe, Tyr, Leu, and Glu adjacent to the leaving group at neutral or slightly basic pH. The proteasome has an ATP-dependent proteolytic activity.</text>
</comment>
<proteinExistence type="inferred from homology"/>
<reference evidence="8 9" key="1">
    <citation type="journal article" date="2007" name="Proc. Natl. Acad. Sci. U.S.A.">
        <title>Dandruff-associated Malassezia genomes reveal convergent and divergent virulence traits shared with plant and human fungal pathogens.</title>
        <authorList>
            <person name="Xu J."/>
            <person name="Saunders C.W."/>
            <person name="Hu P."/>
            <person name="Grant R.A."/>
            <person name="Boekhout T."/>
            <person name="Kuramae E.E."/>
            <person name="Kronstad J.W."/>
            <person name="Deangelis Y.M."/>
            <person name="Reeder N.L."/>
            <person name="Johnstone K.R."/>
            <person name="Leland M."/>
            <person name="Fieno A.M."/>
            <person name="Begley W.M."/>
            <person name="Sun Y."/>
            <person name="Lacey M.P."/>
            <person name="Chaudhary T."/>
            <person name="Keough T."/>
            <person name="Chu L."/>
            <person name="Sears R."/>
            <person name="Yuan B."/>
            <person name="Dawson T.L.Jr."/>
        </authorList>
    </citation>
    <scope>NUCLEOTIDE SEQUENCE [LARGE SCALE GENOMIC DNA]</scope>
    <source>
        <strain evidence="9">ATCC MYA-4612 / CBS 7966</strain>
    </source>
</reference>
<dbReference type="OMA" id="VEPNGAC"/>
<dbReference type="OrthoDB" id="40134at2759"/>
<dbReference type="PROSITE" id="PS00388">
    <property type="entry name" value="PROTEASOME_ALPHA_1"/>
    <property type="match status" value="1"/>
</dbReference>
<name>A8Q214_MALGO</name>
<dbReference type="Pfam" id="PF00227">
    <property type="entry name" value="Proteasome"/>
    <property type="match status" value="1"/>
</dbReference>
<keyword evidence="9" id="KW-1185">Reference proteome</keyword>
<evidence type="ECO:0000256" key="6">
    <source>
        <dbReference type="RuleBase" id="RU000551"/>
    </source>
</evidence>
<evidence type="ECO:0000313" key="9">
    <source>
        <dbReference type="Proteomes" id="UP000008837"/>
    </source>
</evidence>
<dbReference type="CDD" id="cd03751">
    <property type="entry name" value="proteasome_alpha_type_3"/>
    <property type="match status" value="1"/>
</dbReference>
<keyword evidence="3 5" id="KW-0647">Proteasome</keyword>
<dbReference type="STRING" id="425265.A8Q214"/>
<feature type="domain" description="Proteasome alpha-type subunits" evidence="7">
    <location>
        <begin position="8"/>
        <end position="30"/>
    </location>
</feature>
<dbReference type="InterPro" id="IPR029055">
    <property type="entry name" value="Ntn_hydrolases_N"/>
</dbReference>
<dbReference type="GO" id="GO:0019773">
    <property type="term" value="C:proteasome core complex, alpha-subunit complex"/>
    <property type="evidence" value="ECO:0007669"/>
    <property type="project" value="UniProtKB-UniRule"/>
</dbReference>
<evidence type="ECO:0000256" key="5">
    <source>
        <dbReference type="PROSITE-ProRule" id="PRU00808"/>
    </source>
</evidence>
<dbReference type="KEGG" id="mgl:MGL_1871"/>
<dbReference type="Gene3D" id="3.60.20.10">
    <property type="entry name" value="Glutamine Phosphoribosylpyrophosphate, subunit 1, domain 1"/>
    <property type="match status" value="1"/>
</dbReference>
<keyword evidence="2 6" id="KW-0963">Cytoplasm</keyword>
<comment type="subunit">
    <text evidence="6">The 26S proteasome consists of a 20S proteasome core and two 19S regulatory subunits.</text>
</comment>